<dbReference type="RefSeq" id="XP_070331752.1">
    <property type="nucleotide sequence ID" value="XM_070475651.1"/>
</dbReference>
<accession>A0ABM4IVA2</accession>
<feature type="compositionally biased region" description="Basic residues" evidence="1">
    <location>
        <begin position="146"/>
        <end position="158"/>
    </location>
</feature>
<protein>
    <submittedName>
        <fullName evidence="3">Atherin-like</fullName>
    </submittedName>
</protein>
<organism evidence="2 3">
    <name type="scientific">Odocoileus virginianus</name>
    <name type="common">White-tailed deer</name>
    <dbReference type="NCBI Taxonomy" id="9874"/>
    <lineage>
        <taxon>Eukaryota</taxon>
        <taxon>Metazoa</taxon>
        <taxon>Chordata</taxon>
        <taxon>Craniata</taxon>
        <taxon>Vertebrata</taxon>
        <taxon>Euteleostomi</taxon>
        <taxon>Mammalia</taxon>
        <taxon>Eutheria</taxon>
        <taxon>Laurasiatheria</taxon>
        <taxon>Artiodactyla</taxon>
        <taxon>Ruminantia</taxon>
        <taxon>Pecora</taxon>
        <taxon>Cervidae</taxon>
        <taxon>Odocoileinae</taxon>
        <taxon>Odocoileus</taxon>
    </lineage>
</organism>
<feature type="compositionally biased region" description="Pro residues" evidence="1">
    <location>
        <begin position="180"/>
        <end position="191"/>
    </location>
</feature>
<feature type="region of interest" description="Disordered" evidence="1">
    <location>
        <begin position="121"/>
        <end position="287"/>
    </location>
</feature>
<evidence type="ECO:0000313" key="2">
    <source>
        <dbReference type="Proteomes" id="UP001652640"/>
    </source>
</evidence>
<feature type="compositionally biased region" description="Basic residues" evidence="1">
    <location>
        <begin position="211"/>
        <end position="223"/>
    </location>
</feature>
<evidence type="ECO:0000313" key="3">
    <source>
        <dbReference type="RefSeq" id="XP_070331752.1"/>
    </source>
</evidence>
<reference evidence="3" key="2">
    <citation type="submission" date="2025-08" db="UniProtKB">
        <authorList>
            <consortium name="RefSeq"/>
        </authorList>
    </citation>
    <scope>IDENTIFICATION</scope>
    <source>
        <tissue evidence="3">Tongue muscle</tissue>
    </source>
</reference>
<sequence>MLPNIKTTSTQALFKAKTQEEANTQAPEIQSQGQAGAWEGSRPHFSANTVPFGLPRLTCSAELGVRTVPRPDLDPAAKAKATGLGDRGICALRVGSPWTQGASTAPTRGPQALREKILGENQAPTRGAPPLPETWNPGPSLSGSPPHRRPHLSGRAHTHTMQMRGDLRSPLRLAESGRPLPAPLPPAPPGPRPEEQLNYERSAGRNQGLRGARRRSSGPRPRRPAPTPTVPSSRRAGARRGEGSYPAPPEQSPPRELAAALRAGDKGGRAAPSSTASLRRRRREEGL</sequence>
<evidence type="ECO:0000256" key="1">
    <source>
        <dbReference type="SAM" id="MobiDB-lite"/>
    </source>
</evidence>
<feature type="compositionally biased region" description="Basic residues" evidence="1">
    <location>
        <begin position="278"/>
        <end position="287"/>
    </location>
</feature>
<dbReference type="Proteomes" id="UP001652640">
    <property type="component" value="Chromosome 2"/>
</dbReference>
<name>A0ABM4IVA2_ODOVR</name>
<dbReference type="GeneID" id="139037843"/>
<proteinExistence type="predicted"/>
<keyword evidence="2" id="KW-1185">Reference proteome</keyword>
<reference evidence="2" key="1">
    <citation type="journal article" date="2022" name="J. Hered.">
        <title>A De Novo Chromosome-Level Genome Assembly of the White-Tailed Deer, Odocoileus Virginianus.</title>
        <authorList>
            <person name="London E.W."/>
            <person name="Roca A.L."/>
            <person name="Novakofski J.E."/>
            <person name="Mateus-Pinilla N.E."/>
        </authorList>
    </citation>
    <scope>NUCLEOTIDE SEQUENCE [LARGE SCALE GENOMIC DNA]</scope>
</reference>
<gene>
    <name evidence="3" type="primary">LOC139037843</name>
</gene>